<reference evidence="2 3" key="1">
    <citation type="submission" date="2015-11" db="EMBL/GenBank/DDBJ databases">
        <title>Expanding the genomic diversity of Burkholderia species for the development of highly accurate diagnostics.</title>
        <authorList>
            <person name="Sahl J."/>
            <person name="Keim P."/>
            <person name="Wagner D."/>
        </authorList>
    </citation>
    <scope>NUCLEOTIDE SEQUENCE [LARGE SCALE GENOMIC DNA]</scope>
    <source>
        <strain evidence="2 3">MSMB1301WGS</strain>
    </source>
</reference>
<dbReference type="Proteomes" id="UP000062317">
    <property type="component" value="Unassembled WGS sequence"/>
</dbReference>
<dbReference type="EMBL" id="LPEQ01000040">
    <property type="protein sequence ID" value="KVV52640.1"/>
    <property type="molecule type" value="Genomic_DNA"/>
</dbReference>
<proteinExistence type="predicted"/>
<dbReference type="AlphaFoldDB" id="A0A119AX51"/>
<dbReference type="CDD" id="cd01948">
    <property type="entry name" value="EAL"/>
    <property type="match status" value="1"/>
</dbReference>
<dbReference type="InterPro" id="IPR035919">
    <property type="entry name" value="EAL_sf"/>
</dbReference>
<dbReference type="PANTHER" id="PTHR33121:SF79">
    <property type="entry name" value="CYCLIC DI-GMP PHOSPHODIESTERASE PDED-RELATED"/>
    <property type="match status" value="1"/>
</dbReference>
<accession>A0A119AX51</accession>
<dbReference type="PROSITE" id="PS50883">
    <property type="entry name" value="EAL"/>
    <property type="match status" value="1"/>
</dbReference>
<protein>
    <recommendedName>
        <fullName evidence="1">EAL domain-containing protein</fullName>
    </recommendedName>
</protein>
<dbReference type="Pfam" id="PF00563">
    <property type="entry name" value="EAL"/>
    <property type="match status" value="1"/>
</dbReference>
<dbReference type="GO" id="GO:0071111">
    <property type="term" value="F:cyclic-guanylate-specific phosphodiesterase activity"/>
    <property type="evidence" value="ECO:0007669"/>
    <property type="project" value="InterPro"/>
</dbReference>
<name>A0A119AX51_9BURK</name>
<gene>
    <name evidence="2" type="ORF">WT27_28900</name>
</gene>
<evidence type="ECO:0000313" key="2">
    <source>
        <dbReference type="EMBL" id="KVV52640.1"/>
    </source>
</evidence>
<dbReference type="SMART" id="SM00052">
    <property type="entry name" value="EAL"/>
    <property type="match status" value="1"/>
</dbReference>
<dbReference type="Gene3D" id="3.20.20.450">
    <property type="entry name" value="EAL domain"/>
    <property type="match status" value="1"/>
</dbReference>
<sequence>MLYRECFARLYDENDVHLPPDRYRSSLERSGLSGWFDSTVLQRVVGLLTLREDLALGLNLSGSAILDESCWTPILRDLTVRPGVASRLVVELSETEAVGVEEAPVLQRLKRLGCRLAVDGLGVGFGVKTSLTPGWADIVKIDGAWVAAVIDGDRPTAQLRQLIASATDVAACVVLEGIRAEPELLLAQEVGVDWVQGYYFEWPPRLVY</sequence>
<dbReference type="SUPFAM" id="SSF141868">
    <property type="entry name" value="EAL domain-like"/>
    <property type="match status" value="1"/>
</dbReference>
<evidence type="ECO:0000259" key="1">
    <source>
        <dbReference type="PROSITE" id="PS50883"/>
    </source>
</evidence>
<keyword evidence="3" id="KW-1185">Reference proteome</keyword>
<organism evidence="2 3">
    <name type="scientific">Burkholderia territorii</name>
    <dbReference type="NCBI Taxonomy" id="1503055"/>
    <lineage>
        <taxon>Bacteria</taxon>
        <taxon>Pseudomonadati</taxon>
        <taxon>Pseudomonadota</taxon>
        <taxon>Betaproteobacteria</taxon>
        <taxon>Burkholderiales</taxon>
        <taxon>Burkholderiaceae</taxon>
        <taxon>Burkholderia</taxon>
        <taxon>Burkholderia cepacia complex</taxon>
    </lineage>
</organism>
<evidence type="ECO:0000313" key="3">
    <source>
        <dbReference type="Proteomes" id="UP000062317"/>
    </source>
</evidence>
<dbReference type="InterPro" id="IPR050706">
    <property type="entry name" value="Cyclic-di-GMP_PDE-like"/>
</dbReference>
<dbReference type="InterPro" id="IPR001633">
    <property type="entry name" value="EAL_dom"/>
</dbReference>
<dbReference type="PANTHER" id="PTHR33121">
    <property type="entry name" value="CYCLIC DI-GMP PHOSPHODIESTERASE PDEF"/>
    <property type="match status" value="1"/>
</dbReference>
<comment type="caution">
    <text evidence="2">The sequence shown here is derived from an EMBL/GenBank/DDBJ whole genome shotgun (WGS) entry which is preliminary data.</text>
</comment>
<feature type="domain" description="EAL" evidence="1">
    <location>
        <begin position="1"/>
        <end position="208"/>
    </location>
</feature>